<dbReference type="EC" id="1.2.7.7" evidence="4"/>
<dbReference type="NCBIfam" id="NF005507">
    <property type="entry name" value="PRK07119.1"/>
    <property type="match status" value="1"/>
</dbReference>
<sequence>MPSEKVLMRGSNVVGEAAVRAGCRYYFGYPITPQNELPEYLSGRLPEVGGTFIQGESEIASINMVLGAAAAGARTMTSSSSPGVSLKQEGITYLAGMELPAVIVNMMRGGPGLGNIAPSAADYFQATRGGGNGDYRTLTLAPAGCQELAELTFEAFDLADKYRTPVMLLGDGLMGQVMEPVVFPDYIDPETLPKKDYALDGAKGRGPRKIFSMYLGQQGELKDHNLKLQAKYDEITDKERRWETYKTDDADVIVVAYGTAARIAETAVDELREQGLKIGLFRPITLWPYPTPALRKLAQGRKIAVFELCLGQMVEDVMLSVGERAEIYFYGVPGGVIPTPAEVVEFLRSTSNGDGKVGRRIEL</sequence>
<comment type="caution">
    <text evidence="4">The sequence shown here is derived from an EMBL/GenBank/DDBJ whole genome shotgun (WGS) entry which is preliminary data.</text>
</comment>
<reference evidence="4 5" key="1">
    <citation type="submission" date="2013-11" db="EMBL/GenBank/DDBJ databases">
        <title>Metagenomic analysis of a methanogenic consortium involved in long chain n-alkane degradation.</title>
        <authorList>
            <person name="Davidova I.A."/>
            <person name="Callaghan A.V."/>
            <person name="Wawrik B."/>
            <person name="Pruitt S."/>
            <person name="Marks C."/>
            <person name="Duncan K.E."/>
            <person name="Suflita J.M."/>
        </authorList>
    </citation>
    <scope>NUCLEOTIDE SEQUENCE [LARGE SCALE GENOMIC DNA]</scope>
    <source>
        <strain evidence="4 5">SPR</strain>
    </source>
</reference>
<dbReference type="Gene3D" id="3.40.50.920">
    <property type="match status" value="1"/>
</dbReference>
<dbReference type="InterPro" id="IPR009014">
    <property type="entry name" value="Transketo_C/PFOR_II"/>
</dbReference>
<dbReference type="CDD" id="cd07034">
    <property type="entry name" value="TPP_PYR_PFOR_IOR-alpha_like"/>
    <property type="match status" value="1"/>
</dbReference>
<keyword evidence="1 4" id="KW-0560">Oxidoreductase</keyword>
<dbReference type="STRING" id="1429043.X474_24250"/>
<dbReference type="Proteomes" id="UP000032233">
    <property type="component" value="Unassembled WGS sequence"/>
</dbReference>
<evidence type="ECO:0000256" key="1">
    <source>
        <dbReference type="ARBA" id="ARBA00023002"/>
    </source>
</evidence>
<dbReference type="EMBL" id="AZAC01000056">
    <property type="protein sequence ID" value="KIX11395.1"/>
    <property type="molecule type" value="Genomic_DNA"/>
</dbReference>
<keyword evidence="5" id="KW-1185">Reference proteome</keyword>
<dbReference type="SUPFAM" id="SSF52922">
    <property type="entry name" value="TK C-terminal domain-like"/>
    <property type="match status" value="1"/>
</dbReference>
<protein>
    <submittedName>
        <fullName evidence="4">2-ketoisovalerate ferredoxin reductase</fullName>
        <ecNumber evidence="4">1.2.7.7</ecNumber>
    </submittedName>
</protein>
<name>A0A0D2JPI5_9BACT</name>
<dbReference type="AlphaFoldDB" id="A0A0D2JPI5"/>
<dbReference type="Pfam" id="PF01855">
    <property type="entry name" value="POR_N"/>
    <property type="match status" value="1"/>
</dbReference>
<dbReference type="GO" id="GO:0043807">
    <property type="term" value="F:3-methyl-2-oxobutanoate dehydrogenase (ferredoxin) activity"/>
    <property type="evidence" value="ECO:0007669"/>
    <property type="project" value="UniProtKB-EC"/>
</dbReference>
<dbReference type="InterPro" id="IPR033412">
    <property type="entry name" value="PFOR_II"/>
</dbReference>
<evidence type="ECO:0000313" key="5">
    <source>
        <dbReference type="Proteomes" id="UP000032233"/>
    </source>
</evidence>
<dbReference type="InParanoid" id="A0A0D2JPI5"/>
<dbReference type="PANTHER" id="PTHR43088:SF1">
    <property type="entry name" value="SUBUNIT OF PYRUVATE:FLAVODOXIN OXIDOREDUCTASE"/>
    <property type="match status" value="1"/>
</dbReference>
<dbReference type="SUPFAM" id="SSF52518">
    <property type="entry name" value="Thiamin diphosphate-binding fold (THDP-binding)"/>
    <property type="match status" value="1"/>
</dbReference>
<dbReference type="Gene3D" id="3.40.50.970">
    <property type="match status" value="1"/>
</dbReference>
<dbReference type="InterPro" id="IPR002880">
    <property type="entry name" value="Pyrv_Fd/Flavodoxin_OxRdtase_N"/>
</dbReference>
<dbReference type="Pfam" id="PF17147">
    <property type="entry name" value="PFOR_II"/>
    <property type="match status" value="1"/>
</dbReference>
<dbReference type="InterPro" id="IPR052368">
    <property type="entry name" value="2-oxoacid_oxidoreductase"/>
</dbReference>
<feature type="domain" description="Pyruvate flavodoxin/ferredoxin oxidoreductase pyrimidine binding" evidence="2">
    <location>
        <begin position="16"/>
        <end position="194"/>
    </location>
</feature>
<proteinExistence type="predicted"/>
<dbReference type="PATRIC" id="fig|1429043.3.peg.5127"/>
<evidence type="ECO:0000259" key="2">
    <source>
        <dbReference type="Pfam" id="PF01855"/>
    </source>
</evidence>
<dbReference type="PANTHER" id="PTHR43088">
    <property type="entry name" value="SUBUNIT OF PYRUVATE:FLAVODOXIN OXIDOREDUCTASE-RELATED"/>
    <property type="match status" value="1"/>
</dbReference>
<evidence type="ECO:0000259" key="3">
    <source>
        <dbReference type="Pfam" id="PF17147"/>
    </source>
</evidence>
<feature type="domain" description="Pyruvate:ferredoxin oxidoreductase core" evidence="3">
    <location>
        <begin position="250"/>
        <end position="343"/>
    </location>
</feature>
<dbReference type="InterPro" id="IPR029061">
    <property type="entry name" value="THDP-binding"/>
</dbReference>
<organism evidence="4 5">
    <name type="scientific">Dethiosulfatarculus sandiegensis</name>
    <dbReference type="NCBI Taxonomy" id="1429043"/>
    <lineage>
        <taxon>Bacteria</taxon>
        <taxon>Pseudomonadati</taxon>
        <taxon>Thermodesulfobacteriota</taxon>
        <taxon>Desulfarculia</taxon>
        <taxon>Desulfarculales</taxon>
        <taxon>Desulfarculaceae</taxon>
        <taxon>Dethiosulfatarculus</taxon>
    </lineage>
</organism>
<gene>
    <name evidence="4" type="ORF">X474_24250</name>
</gene>
<evidence type="ECO:0000313" key="4">
    <source>
        <dbReference type="EMBL" id="KIX11395.1"/>
    </source>
</evidence>
<accession>A0A0D2JPI5</accession>